<keyword evidence="1" id="KW-0238">DNA-binding</keyword>
<dbReference type="PANTHER" id="PTHR30153">
    <property type="entry name" value="REPLICATIVE DNA HELICASE DNAB"/>
    <property type="match status" value="1"/>
</dbReference>
<dbReference type="GO" id="GO:0003677">
    <property type="term" value="F:DNA binding"/>
    <property type="evidence" value="ECO:0007669"/>
    <property type="project" value="UniProtKB-KW"/>
</dbReference>
<dbReference type="EC" id="3.6.4.-" evidence="1"/>
<comment type="subunit">
    <text evidence="1">Homohexamer. The homohexamer is a trimer of asymmetric dimers. Interacts with the DNA primase; this interaction forms the active primosome complex, which is composed of 6 helicase and 1 primase subunits and expresses full helicase and primase activities. Interacts (via C-terminus) with the helicase assembly factor; this interaction brings about the rapid assembly of the helicase onto ssDNA. Part of the replicase complex that includes the DNA polymerase, the polymerase clamp, the clamp loader complex, the single-stranded DNA binding protein, the primase, the DnaB-like replicative helicase and the helicase assembly factor.</text>
</comment>
<dbReference type="SUPFAM" id="SSF52540">
    <property type="entry name" value="P-loop containing nucleoside triphosphate hydrolases"/>
    <property type="match status" value="1"/>
</dbReference>
<evidence type="ECO:0000259" key="2">
    <source>
        <dbReference type="PROSITE" id="PS51199"/>
    </source>
</evidence>
<feature type="binding site" evidence="1">
    <location>
        <begin position="192"/>
        <end position="199"/>
    </location>
    <ligand>
        <name>ATP</name>
        <dbReference type="ChEBI" id="CHEBI:30616"/>
    </ligand>
</feature>
<dbReference type="InterPro" id="IPR027417">
    <property type="entry name" value="P-loop_NTPase"/>
</dbReference>
<dbReference type="GO" id="GO:0003678">
    <property type="term" value="F:DNA helicase activity"/>
    <property type="evidence" value="ECO:0007669"/>
    <property type="project" value="UniProtKB-UniRule"/>
</dbReference>
<dbReference type="GO" id="GO:0016787">
    <property type="term" value="F:hydrolase activity"/>
    <property type="evidence" value="ECO:0007669"/>
    <property type="project" value="UniProtKB-KW"/>
</dbReference>
<reference evidence="3 4" key="1">
    <citation type="submission" date="2013-12" db="EMBL/GenBank/DDBJ databases">
        <title>Ecological redundancy of diverse viral populations within a natural community.</title>
        <authorList>
            <person name="Gregory A.C."/>
            <person name="LaButti K."/>
            <person name="Copeland A."/>
            <person name="Woyke T."/>
            <person name="Sullivan M.B."/>
        </authorList>
    </citation>
    <scope>NUCLEOTIDE SEQUENCE [LARGE SCALE GENOMIC DNA]</scope>
    <source>
        <strain evidence="3">Syn7803US104</strain>
    </source>
</reference>
<keyword evidence="1 3" id="KW-0347">Helicase</keyword>
<dbReference type="GO" id="GO:0039686">
    <property type="term" value="P:bidirectional double-stranded viral DNA replication"/>
    <property type="evidence" value="ECO:0007669"/>
    <property type="project" value="InterPro"/>
</dbReference>
<dbReference type="HAMAP" id="MF_04155">
    <property type="entry name" value="Helic_T4"/>
    <property type="match status" value="1"/>
</dbReference>
<keyword evidence="1" id="KW-0378">Hydrolase</keyword>
<proteinExistence type="inferred from homology"/>
<gene>
    <name evidence="3" type="ORF">Syn7803US104_148</name>
</gene>
<evidence type="ECO:0000313" key="3">
    <source>
        <dbReference type="EMBL" id="AIX24273.1"/>
    </source>
</evidence>
<dbReference type="EMBL" id="KJ019070">
    <property type="protein sequence ID" value="AIX24273.1"/>
    <property type="molecule type" value="Genomic_DNA"/>
</dbReference>
<dbReference type="GO" id="GO:0006260">
    <property type="term" value="P:DNA replication"/>
    <property type="evidence" value="ECO:0007669"/>
    <property type="project" value="UniProtKB-KW"/>
</dbReference>
<dbReference type="InterPro" id="IPR046393">
    <property type="entry name" value="Helic_T4"/>
</dbReference>
<protein>
    <recommendedName>
        <fullName evidence="1">DnaB-like replicative helicase</fullName>
        <ecNumber evidence="1">3.6.4.-</ecNumber>
    </recommendedName>
</protein>
<comment type="similarity">
    <text evidence="1">Belongs to the helicase family. DnaB subfamily.</text>
</comment>
<dbReference type="Proteomes" id="UP000185383">
    <property type="component" value="Segment"/>
</dbReference>
<name>A0A0E3HG15_9CAUD</name>
<organism evidence="3 4">
    <name type="scientific">Synechococcus phage ACG-2014d</name>
    <dbReference type="NCBI Taxonomy" id="1493509"/>
    <lineage>
        <taxon>Viruses</taxon>
        <taxon>Duplodnaviria</taxon>
        <taxon>Heunggongvirae</taxon>
        <taxon>Uroviricota</taxon>
        <taxon>Caudoviricetes</taxon>
        <taxon>Pantevenvirales</taxon>
        <taxon>Kyanoviridae</taxon>
        <taxon>Lowelvirus</taxon>
        <taxon>Lowelvirus tuscon4d</taxon>
    </lineage>
</organism>
<keyword evidence="1" id="KW-0235">DNA replication</keyword>
<keyword evidence="1" id="KW-0547">Nucleotide-binding</keyword>
<dbReference type="Pfam" id="PF03796">
    <property type="entry name" value="DnaB_C"/>
    <property type="match status" value="1"/>
</dbReference>
<dbReference type="GO" id="GO:0005524">
    <property type="term" value="F:ATP binding"/>
    <property type="evidence" value="ECO:0007669"/>
    <property type="project" value="UniProtKB-UniRule"/>
</dbReference>
<comment type="function">
    <text evidence="1">ATP-dependent DNA helicase essential for viral DNA replication and recombination. The helicase moves 5' -&gt; 3' on the lagging strand template, unwinding the DNA duplex ahead of the leading strand polymerase at the replication fork and generating ssDNA for both leading and lagging strand synthesis. Interaction with the primase allows the primase to initiate lagging strand synthesis and fully activates the helicase. Loaded by the helicase assembly factor on replication forks that begin at discrete replication origin sequences, as well as on forks that are created during recombination.</text>
</comment>
<dbReference type="Gene3D" id="3.40.50.300">
    <property type="entry name" value="P-loop containing nucleotide triphosphate hydrolases"/>
    <property type="match status" value="1"/>
</dbReference>
<dbReference type="InterPro" id="IPR007694">
    <property type="entry name" value="DNA_helicase_DnaB-like_C"/>
</dbReference>
<keyword evidence="1" id="KW-1194">Viral DNA replication</keyword>
<evidence type="ECO:0000313" key="4">
    <source>
        <dbReference type="Proteomes" id="UP000185383"/>
    </source>
</evidence>
<feature type="domain" description="SF4 helicase" evidence="2">
    <location>
        <begin position="160"/>
        <end position="428"/>
    </location>
</feature>
<dbReference type="PROSITE" id="PS51199">
    <property type="entry name" value="SF4_HELICASE"/>
    <property type="match status" value="1"/>
</dbReference>
<accession>A0A0E3HG15</accession>
<sequence>MNTELLIVSNLLYTEDYCRKSIPFIEEDYFVDKNCRIIFQEIEKYINTYNRLATKEVLFIELENRTDLTDEGFGDIRNCVDNISYEESNLQWLFDTTEKWCQERAIYLALMASIKIADGQDKDRDKGAIPHILSEALGVSFDAHIGHDYISDSDERYDSYHEVEAKIPFDLEFFNKITKGGVPNKTLNVALAGTGVGKSLFMCHCAAASLLQGKNVLYITLEMAEEKIAERIDANLLNVNIQDLTSLPKVMFDNKINNLSKKTEGSLIIKEYPTTAAHSGHFRALINELALKKSFRPDILFIDYLNICASSRYKQGGTVNSYSYIKSVAEELRGLAVETKIPIFSATQTTRSGYGSTDVDITDTSESFGLPATADLMFALISTEELEGMNQIMVKQLKNRYNDVNLNKRFCVGIDRAKMRLYDVEQSAQNNIVDAGHGSDEEQINLVKTFNTGKLSKLNF</sequence>
<keyword evidence="1" id="KW-0067">ATP-binding</keyword>
<evidence type="ECO:0000256" key="1">
    <source>
        <dbReference type="HAMAP-Rule" id="MF_04155"/>
    </source>
</evidence>
<dbReference type="PANTHER" id="PTHR30153:SF2">
    <property type="entry name" value="REPLICATIVE DNA HELICASE"/>
    <property type="match status" value="1"/>
</dbReference>